<dbReference type="SUPFAM" id="SSF63748">
    <property type="entry name" value="Tudor/PWWP/MBT"/>
    <property type="match status" value="1"/>
</dbReference>
<dbReference type="Gene3D" id="3.30.40.10">
    <property type="entry name" value="Zinc/RING finger domain, C3HC4 (zinc finger)"/>
    <property type="match status" value="1"/>
</dbReference>
<dbReference type="EMBL" id="MU620893">
    <property type="protein sequence ID" value="KAI8584192.1"/>
    <property type="molecule type" value="Genomic_DNA"/>
</dbReference>
<dbReference type="GO" id="GO:0008270">
    <property type="term" value="F:zinc ion binding"/>
    <property type="evidence" value="ECO:0007669"/>
    <property type="project" value="UniProtKB-KW"/>
</dbReference>
<dbReference type="InterPro" id="IPR013083">
    <property type="entry name" value="Znf_RING/FYVE/PHD"/>
</dbReference>
<dbReference type="Proteomes" id="UP001206595">
    <property type="component" value="Unassembled WGS sequence"/>
</dbReference>
<dbReference type="SUPFAM" id="SSF57850">
    <property type="entry name" value="RING/U-box"/>
    <property type="match status" value="1"/>
</dbReference>
<keyword evidence="2" id="KW-0863">Zinc-finger</keyword>
<reference evidence="6" key="1">
    <citation type="submission" date="2021-06" db="EMBL/GenBank/DDBJ databases">
        <authorList>
            <consortium name="DOE Joint Genome Institute"/>
            <person name="Mondo S.J."/>
            <person name="Amses K.R."/>
            <person name="Simmons D.R."/>
            <person name="Longcore J.E."/>
            <person name="Seto K."/>
            <person name="Alves G.H."/>
            <person name="Bonds A.E."/>
            <person name="Quandt C.A."/>
            <person name="Davis W.J."/>
            <person name="Chang Y."/>
            <person name="Letcher P.M."/>
            <person name="Powell M.J."/>
            <person name="Kuo A."/>
            <person name="Labutti K."/>
            <person name="Pangilinan J."/>
            <person name="Andreopoulos W."/>
            <person name="Tritt A."/>
            <person name="Riley R."/>
            <person name="Hundley H."/>
            <person name="Johnson J."/>
            <person name="Lipzen A."/>
            <person name="Barry K."/>
            <person name="Berbee M.L."/>
            <person name="Buchler N.E."/>
            <person name="Grigoriev I.V."/>
            <person name="Spatafora J.W."/>
            <person name="Stajich J.E."/>
            <person name="James T.Y."/>
        </authorList>
    </citation>
    <scope>NUCLEOTIDE SEQUENCE</scope>
    <source>
        <strain evidence="6">AG</strain>
    </source>
</reference>
<feature type="region of interest" description="Disordered" evidence="4">
    <location>
        <begin position="211"/>
        <end position="245"/>
    </location>
</feature>
<feature type="compositionally biased region" description="Polar residues" evidence="4">
    <location>
        <begin position="427"/>
        <end position="438"/>
    </location>
</feature>
<proteinExistence type="predicted"/>
<dbReference type="CDD" id="cd15571">
    <property type="entry name" value="ePHD"/>
    <property type="match status" value="1"/>
</dbReference>
<feature type="region of interest" description="Disordered" evidence="4">
    <location>
        <begin position="1"/>
        <end position="26"/>
    </location>
</feature>
<feature type="domain" description="PHD-type" evidence="5">
    <location>
        <begin position="1084"/>
        <end position="1203"/>
    </location>
</feature>
<evidence type="ECO:0000256" key="1">
    <source>
        <dbReference type="ARBA" id="ARBA00022723"/>
    </source>
</evidence>
<dbReference type="InterPro" id="IPR001965">
    <property type="entry name" value="Znf_PHD"/>
</dbReference>
<evidence type="ECO:0000256" key="2">
    <source>
        <dbReference type="ARBA" id="ARBA00022771"/>
    </source>
</evidence>
<dbReference type="GeneID" id="75910582"/>
<dbReference type="SMART" id="SM00249">
    <property type="entry name" value="PHD"/>
    <property type="match status" value="1"/>
</dbReference>
<feature type="region of interest" description="Disordered" evidence="4">
    <location>
        <begin position="379"/>
        <end position="439"/>
    </location>
</feature>
<gene>
    <name evidence="6" type="ORF">K450DRAFT_218607</name>
</gene>
<protein>
    <recommendedName>
        <fullName evidence="5">PHD-type domain-containing protein</fullName>
    </recommendedName>
</protein>
<keyword evidence="3" id="KW-0862">Zinc</keyword>
<keyword evidence="7" id="KW-1185">Reference proteome</keyword>
<feature type="compositionally biased region" description="Polar residues" evidence="4">
    <location>
        <begin position="211"/>
        <end position="236"/>
    </location>
</feature>
<dbReference type="RefSeq" id="XP_051449196.1">
    <property type="nucleotide sequence ID" value="XM_051585232.1"/>
</dbReference>
<evidence type="ECO:0000256" key="3">
    <source>
        <dbReference type="ARBA" id="ARBA00022833"/>
    </source>
</evidence>
<dbReference type="Gene3D" id="2.30.30.140">
    <property type="match status" value="3"/>
</dbReference>
<comment type="caution">
    <text evidence="6">The sequence shown here is derived from an EMBL/GenBank/DDBJ whole genome shotgun (WGS) entry which is preliminary data.</text>
</comment>
<dbReference type="InterPro" id="IPR043145">
    <property type="entry name" value="Znf_ZZ_sf"/>
</dbReference>
<dbReference type="Gene3D" id="3.30.60.90">
    <property type="match status" value="1"/>
</dbReference>
<feature type="compositionally biased region" description="Basic residues" evidence="4">
    <location>
        <begin position="411"/>
        <end position="424"/>
    </location>
</feature>
<evidence type="ECO:0000313" key="7">
    <source>
        <dbReference type="Proteomes" id="UP001206595"/>
    </source>
</evidence>
<accession>A0AAD5HH27</accession>
<organism evidence="6 7">
    <name type="scientific">Umbelopsis ramanniana AG</name>
    <dbReference type="NCBI Taxonomy" id="1314678"/>
    <lineage>
        <taxon>Eukaryota</taxon>
        <taxon>Fungi</taxon>
        <taxon>Fungi incertae sedis</taxon>
        <taxon>Mucoromycota</taxon>
        <taxon>Mucoromycotina</taxon>
        <taxon>Umbelopsidomycetes</taxon>
        <taxon>Umbelopsidales</taxon>
        <taxon>Umbelopsidaceae</taxon>
        <taxon>Umbelopsis</taxon>
    </lineage>
</organism>
<dbReference type="AlphaFoldDB" id="A0AAD5HH27"/>
<evidence type="ECO:0000259" key="5">
    <source>
        <dbReference type="PROSITE" id="PS51805"/>
    </source>
</evidence>
<dbReference type="PROSITE" id="PS51805">
    <property type="entry name" value="EPHD"/>
    <property type="match status" value="1"/>
</dbReference>
<keyword evidence="1" id="KW-0479">Metal-binding</keyword>
<evidence type="ECO:0000313" key="6">
    <source>
        <dbReference type="EMBL" id="KAI8584192.1"/>
    </source>
</evidence>
<sequence>MTYHHRSSPFERKPGHGMSKFPGQNPRLYYDQDIRAQLRPHASSETLQNNVNGNSYQNQYLAYHVEAEYYTIFKGAQKLLPSKKQPQNDIPYFDKPKETRKIFSGVKVAQPRTVTRKIDETFRVSKHTSAGPRKMMMSLKKKKTENSCSATTFHVSLDNADEEDMYSGCQDVEEAVNLDPLQARKPVNKYRLKNQKWTRWDVVDRQYLSFSDSEGNSDTFTTSGKNDATMEVSQPNEEYVQENGDNDVEISNADAKEEDEDDALQSDDDVVGPWHEATPPVALHSVETSTLSGMQKSGILEETAVQTSKETQEINPEAQLTSVSNTFDIPILNATTVAFSSALVALTNDTVSGIVAPNSKAITANRKVKVMDTVAARKATTKAKAKPQHPPTKSSYAIKTDKKMKQQTASKGKKGKKKGKKQVKKPTQPQEEFSTTGAFLTRGTARQLAGPYGFQPNPFNYHHKQAVEVLNINGCWYSGVLMEMNSGRVKVKYIDWKEHEWIIVGSRRLRPVVESATVDEAAKVAANQNQPESSLAAVATENDETVIASNADLLVANPTNLSNSNNLTPQVIRDEIGSVNELHMLQQNSNDPSETSFQTPESPGSALPIKKRVVAEPVIHEYRTTGAFATRNALRELADPHGFTPNAYGYSYQCRVEVLNVKKFWEPGNLVAMDKNRVKVRFEGWDEESDEWITMGSRRLRVMAQVDQENSLESLLVHELNPELLDEARRPTKRRVLGPDDEFWITQARLHEEAERNKKRRGKPKDDDAYTENAQDSLEAADVEKENKQELAMFPPNIYGYYLMQHVHVLQMDRKFYEARLVAMANGKVKVHYCGWSKKLEEAVTCGSPRIQSWKGGDINICVEPEYVAGAQVIQNVPEILPPTDELQPSIPNFVRRSVRTRKPTYKCREGSPSEFSSATLWLHPFGVPDEDKEVDVRNHLRKIKQRFIEQPEYYNEMELDADGNGDVAVVVYCKQCRVVINKFRYYCTYCEAPTESQTIQTFDLCLKCFDQDFPFWHEHPRSGFAVQALLETKDDALEYISPSWEEDVIDPDYVPDATDECFQSNAPIESDEGYKYLSQWKKRKICALCNDDDTSADLGGFVGPFIIETFNKRGEEKRKSFWIHDACGRYSPEVVVTKENKWYNVTIALRRGRGVKCAACKEKGATIGCFDGDCNKSFHIPCTRKPINYFKKGVIFWCPGHEEYYNKKDTYVNIFHCDACSRKMEQNTWFSCLPCSQEYFSTFDLCLECFEGSGRSNHEHDEDCFEETYYKRNGSSRSS</sequence>
<reference evidence="6" key="2">
    <citation type="journal article" date="2022" name="Proc. Natl. Acad. Sci. U.S.A.">
        <title>Diploid-dominant life cycles characterize the early evolution of Fungi.</title>
        <authorList>
            <person name="Amses K.R."/>
            <person name="Simmons D.R."/>
            <person name="Longcore J.E."/>
            <person name="Mondo S.J."/>
            <person name="Seto K."/>
            <person name="Jeronimo G.H."/>
            <person name="Bonds A.E."/>
            <person name="Quandt C.A."/>
            <person name="Davis W.J."/>
            <person name="Chang Y."/>
            <person name="Federici B.A."/>
            <person name="Kuo A."/>
            <person name="LaButti K."/>
            <person name="Pangilinan J."/>
            <person name="Andreopoulos W."/>
            <person name="Tritt A."/>
            <person name="Riley R."/>
            <person name="Hundley H."/>
            <person name="Johnson J."/>
            <person name="Lipzen A."/>
            <person name="Barry K."/>
            <person name="Lang B.F."/>
            <person name="Cuomo C.A."/>
            <person name="Buchler N.E."/>
            <person name="Grigoriev I.V."/>
            <person name="Spatafora J.W."/>
            <person name="Stajich J.E."/>
            <person name="James T.Y."/>
        </authorList>
    </citation>
    <scope>NUCLEOTIDE SEQUENCE</scope>
    <source>
        <strain evidence="6">AG</strain>
    </source>
</reference>
<dbReference type="InterPro" id="IPR034732">
    <property type="entry name" value="EPHD"/>
</dbReference>
<name>A0AAD5HH27_UMBRA</name>
<evidence type="ECO:0000256" key="4">
    <source>
        <dbReference type="SAM" id="MobiDB-lite"/>
    </source>
</evidence>
<dbReference type="Pfam" id="PF13771">
    <property type="entry name" value="zf-HC5HC2H"/>
    <property type="match status" value="1"/>
</dbReference>